<dbReference type="Gene3D" id="3.40.50.1240">
    <property type="entry name" value="Phosphoglycerate mutase-like"/>
    <property type="match status" value="1"/>
</dbReference>
<dbReference type="Proteomes" id="UP000009169">
    <property type="component" value="Unassembled WGS sequence"/>
</dbReference>
<evidence type="ECO:0000256" key="1">
    <source>
        <dbReference type="SAM" id="MobiDB-lite"/>
    </source>
</evidence>
<dbReference type="VEuPathDB" id="FungiDB:TEQG_07990"/>
<feature type="region of interest" description="Disordered" evidence="1">
    <location>
        <begin position="31"/>
        <end position="53"/>
    </location>
</feature>
<evidence type="ECO:0000313" key="2">
    <source>
        <dbReference type="EMBL" id="EGE09175.1"/>
    </source>
</evidence>
<dbReference type="HOGENOM" id="CLU_2122810_0_0_1"/>
<dbReference type="EMBL" id="DS995797">
    <property type="protein sequence ID" value="EGE09175.1"/>
    <property type="molecule type" value="Genomic_DNA"/>
</dbReference>
<dbReference type="eggNOG" id="ENOG502RYP8">
    <property type="taxonomic scope" value="Eukaryota"/>
</dbReference>
<proteinExistence type="predicted"/>
<organism evidence="2 3">
    <name type="scientific">Trichophyton equinum (strain ATCC MYA-4606 / CBS 127.97)</name>
    <name type="common">Horse ringworm fungus</name>
    <dbReference type="NCBI Taxonomy" id="559882"/>
    <lineage>
        <taxon>Eukaryota</taxon>
        <taxon>Fungi</taxon>
        <taxon>Dikarya</taxon>
        <taxon>Ascomycota</taxon>
        <taxon>Pezizomycotina</taxon>
        <taxon>Eurotiomycetes</taxon>
        <taxon>Eurotiomycetidae</taxon>
        <taxon>Onygenales</taxon>
        <taxon>Arthrodermataceae</taxon>
        <taxon>Trichophyton</taxon>
    </lineage>
</organism>
<protein>
    <submittedName>
        <fullName evidence="2">Phosphoglycerate mutase</fullName>
    </submittedName>
</protein>
<gene>
    <name evidence="2" type="ORF">TEQG_07990</name>
</gene>
<name>F2Q4V7_TRIEC</name>
<accession>F2Q4V7</accession>
<sequence>MGRALTGNMPEDSSTDDFKVYTAGMSTFKRRALGSRSRDESSTAPGRVVPSWRGGNGVRGGWDCVVNGECRYLSNGAERGWHFHGEEDFNSMPSSGVVEDSGSRDDIPRVATKL</sequence>
<reference evidence="3" key="1">
    <citation type="journal article" date="2012" name="MBio">
        <title>Comparative genome analysis of Trichophyton rubrum and related dermatophytes reveals candidate genes involved in infection.</title>
        <authorList>
            <person name="Martinez D.A."/>
            <person name="Oliver B.G."/>
            <person name="Graeser Y."/>
            <person name="Goldberg J.M."/>
            <person name="Li W."/>
            <person name="Martinez-Rossi N.M."/>
            <person name="Monod M."/>
            <person name="Shelest E."/>
            <person name="Barton R.C."/>
            <person name="Birch E."/>
            <person name="Brakhage A.A."/>
            <person name="Chen Z."/>
            <person name="Gurr S.J."/>
            <person name="Heiman D."/>
            <person name="Heitman J."/>
            <person name="Kosti I."/>
            <person name="Rossi A."/>
            <person name="Saif S."/>
            <person name="Samalova M."/>
            <person name="Saunders C.W."/>
            <person name="Shea T."/>
            <person name="Summerbell R.C."/>
            <person name="Xu J."/>
            <person name="Young S."/>
            <person name="Zeng Q."/>
            <person name="Birren B.W."/>
            <person name="Cuomo C.A."/>
            <person name="White T.C."/>
        </authorList>
    </citation>
    <scope>NUCLEOTIDE SEQUENCE [LARGE SCALE GENOMIC DNA]</scope>
    <source>
        <strain evidence="3">ATCC MYA-4606 / CBS 127.97</strain>
    </source>
</reference>
<keyword evidence="3" id="KW-1185">Reference proteome</keyword>
<dbReference type="OrthoDB" id="414418at2759"/>
<evidence type="ECO:0000313" key="3">
    <source>
        <dbReference type="Proteomes" id="UP000009169"/>
    </source>
</evidence>
<dbReference type="AlphaFoldDB" id="F2Q4V7"/>
<dbReference type="InterPro" id="IPR029033">
    <property type="entry name" value="His_PPase_superfam"/>
</dbReference>
<feature type="region of interest" description="Disordered" evidence="1">
    <location>
        <begin position="91"/>
        <end position="114"/>
    </location>
</feature>